<evidence type="ECO:0000313" key="2">
    <source>
        <dbReference type="Proteomes" id="UP000239181"/>
    </source>
</evidence>
<sequence>MTAISVEAIHHDQSAHIRTLRNVNELKVMPCAKACWRLRLYTGRGEMQINLSSFFLHKKTAGSGGLF</sequence>
<name>A0A2S9I860_9GAMM</name>
<protein>
    <submittedName>
        <fullName evidence="1">Uncharacterized protein</fullName>
    </submittedName>
</protein>
<gene>
    <name evidence="1" type="ORF">CQW29_18450</name>
</gene>
<organism evidence="1 2">
    <name type="scientific">Pantoea coffeiphila</name>
    <dbReference type="NCBI Taxonomy" id="1465635"/>
    <lineage>
        <taxon>Bacteria</taxon>
        <taxon>Pseudomonadati</taxon>
        <taxon>Pseudomonadota</taxon>
        <taxon>Gammaproteobacteria</taxon>
        <taxon>Enterobacterales</taxon>
        <taxon>Erwiniaceae</taxon>
        <taxon>Pantoea</taxon>
    </lineage>
</organism>
<reference evidence="1 2" key="1">
    <citation type="submission" date="2017-10" db="EMBL/GenBank/DDBJ databases">
        <title>Draft genome of two endophytic bacteria isolated from 'guarana' Paullinia cupana (Mart.) Ducke.</title>
        <authorList>
            <person name="Siqueira K.A."/>
            <person name="Liotti R.G."/>
            <person name="Mendes T.A."/>
            <person name="Soares M.A."/>
        </authorList>
    </citation>
    <scope>NUCLEOTIDE SEQUENCE [LARGE SCALE GENOMIC DNA]</scope>
    <source>
        <strain evidence="1 2">342</strain>
    </source>
</reference>
<dbReference type="AlphaFoldDB" id="A0A2S9I860"/>
<keyword evidence="2" id="KW-1185">Reference proteome</keyword>
<dbReference type="EMBL" id="PDET01000014">
    <property type="protein sequence ID" value="PRD13987.1"/>
    <property type="molecule type" value="Genomic_DNA"/>
</dbReference>
<dbReference type="Proteomes" id="UP000239181">
    <property type="component" value="Unassembled WGS sequence"/>
</dbReference>
<evidence type="ECO:0000313" key="1">
    <source>
        <dbReference type="EMBL" id="PRD13987.1"/>
    </source>
</evidence>
<comment type="caution">
    <text evidence="1">The sequence shown here is derived from an EMBL/GenBank/DDBJ whole genome shotgun (WGS) entry which is preliminary data.</text>
</comment>
<proteinExistence type="predicted"/>
<accession>A0A2S9I860</accession>